<accession>A0A2N0VFT5</accession>
<dbReference type="AlphaFoldDB" id="A0A2N0VFT5"/>
<sequence length="60" mass="6914">MKRYLIAIYLLKQTIGIQMRQLPNGLTSSIQTAEMYPDAAGIFIKSRFQDKSFNPKAYKD</sequence>
<proteinExistence type="predicted"/>
<dbReference type="EMBL" id="PISP01000003">
    <property type="protein sequence ID" value="PKD43008.1"/>
    <property type="molecule type" value="Genomic_DNA"/>
</dbReference>
<dbReference type="RefSeq" id="WP_101073483.1">
    <property type="nucleotide sequence ID" value="NZ_PISP01000003.1"/>
</dbReference>
<reference evidence="1 2" key="1">
    <citation type="submission" date="2017-11" db="EMBL/GenBank/DDBJ databases">
        <title>Rhodohalobacter 15182 sp. nov., isolated from a salt lake.</title>
        <authorList>
            <person name="Han S."/>
        </authorList>
    </citation>
    <scope>NUCLEOTIDE SEQUENCE [LARGE SCALE GENOMIC DNA]</scope>
    <source>
        <strain evidence="1 2">15182</strain>
    </source>
</reference>
<evidence type="ECO:0000313" key="2">
    <source>
        <dbReference type="Proteomes" id="UP000233398"/>
    </source>
</evidence>
<dbReference type="Proteomes" id="UP000233398">
    <property type="component" value="Unassembled WGS sequence"/>
</dbReference>
<gene>
    <name evidence="1" type="ORF">CWD77_10245</name>
</gene>
<organism evidence="1 2">
    <name type="scientific">Rhodohalobacter barkolensis</name>
    <dbReference type="NCBI Taxonomy" id="2053187"/>
    <lineage>
        <taxon>Bacteria</taxon>
        <taxon>Pseudomonadati</taxon>
        <taxon>Balneolota</taxon>
        <taxon>Balneolia</taxon>
        <taxon>Balneolales</taxon>
        <taxon>Balneolaceae</taxon>
        <taxon>Rhodohalobacter</taxon>
    </lineage>
</organism>
<keyword evidence="2" id="KW-1185">Reference proteome</keyword>
<protein>
    <submittedName>
        <fullName evidence="1">Uncharacterized protein</fullName>
    </submittedName>
</protein>
<comment type="caution">
    <text evidence="1">The sequence shown here is derived from an EMBL/GenBank/DDBJ whole genome shotgun (WGS) entry which is preliminary data.</text>
</comment>
<name>A0A2N0VFT5_9BACT</name>
<evidence type="ECO:0000313" key="1">
    <source>
        <dbReference type="EMBL" id="PKD43008.1"/>
    </source>
</evidence>